<evidence type="ECO:0000313" key="2">
    <source>
        <dbReference type="EMBL" id="KAL2072425.1"/>
    </source>
</evidence>
<keyword evidence="3" id="KW-1185">Reference proteome</keyword>
<protein>
    <submittedName>
        <fullName evidence="2">Uncharacterized protein</fullName>
    </submittedName>
</protein>
<reference evidence="2 3" key="1">
    <citation type="journal article" date="2024" name="Commun. Biol.">
        <title>Comparative genomic analysis of thermophilic fungi reveals convergent evolutionary adaptations and gene losses.</title>
        <authorList>
            <person name="Steindorff A.S."/>
            <person name="Aguilar-Pontes M.V."/>
            <person name="Robinson A.J."/>
            <person name="Andreopoulos B."/>
            <person name="LaButti K."/>
            <person name="Kuo A."/>
            <person name="Mondo S."/>
            <person name="Riley R."/>
            <person name="Otillar R."/>
            <person name="Haridas S."/>
            <person name="Lipzen A."/>
            <person name="Grimwood J."/>
            <person name="Schmutz J."/>
            <person name="Clum A."/>
            <person name="Reid I.D."/>
            <person name="Moisan M.C."/>
            <person name="Butler G."/>
            <person name="Nguyen T.T.M."/>
            <person name="Dewar K."/>
            <person name="Conant G."/>
            <person name="Drula E."/>
            <person name="Henrissat B."/>
            <person name="Hansel C."/>
            <person name="Singer S."/>
            <person name="Hutchinson M.I."/>
            <person name="de Vries R.P."/>
            <person name="Natvig D.O."/>
            <person name="Powell A.J."/>
            <person name="Tsang A."/>
            <person name="Grigoriev I.V."/>
        </authorList>
    </citation>
    <scope>NUCLEOTIDE SEQUENCE [LARGE SCALE GENOMIC DNA]</scope>
    <source>
        <strain evidence="2 3">CBS 494.80</strain>
    </source>
</reference>
<proteinExistence type="predicted"/>
<feature type="compositionally biased region" description="Basic and acidic residues" evidence="1">
    <location>
        <begin position="36"/>
        <end position="49"/>
    </location>
</feature>
<comment type="caution">
    <text evidence="2">The sequence shown here is derived from an EMBL/GenBank/DDBJ whole genome shotgun (WGS) entry which is preliminary data.</text>
</comment>
<name>A0ABR4CR63_9HELO</name>
<accession>A0ABR4CR63</accession>
<gene>
    <name evidence="2" type="ORF">VTL71DRAFT_11768</name>
</gene>
<dbReference type="Proteomes" id="UP001595075">
    <property type="component" value="Unassembled WGS sequence"/>
</dbReference>
<feature type="compositionally biased region" description="Polar residues" evidence="1">
    <location>
        <begin position="25"/>
        <end position="35"/>
    </location>
</feature>
<organism evidence="2 3">
    <name type="scientific">Oculimacula yallundae</name>
    <dbReference type="NCBI Taxonomy" id="86028"/>
    <lineage>
        <taxon>Eukaryota</taxon>
        <taxon>Fungi</taxon>
        <taxon>Dikarya</taxon>
        <taxon>Ascomycota</taxon>
        <taxon>Pezizomycotina</taxon>
        <taxon>Leotiomycetes</taxon>
        <taxon>Helotiales</taxon>
        <taxon>Ploettnerulaceae</taxon>
        <taxon>Oculimacula</taxon>
    </lineage>
</organism>
<dbReference type="EMBL" id="JAZHXI010000004">
    <property type="protein sequence ID" value="KAL2072425.1"/>
    <property type="molecule type" value="Genomic_DNA"/>
</dbReference>
<evidence type="ECO:0000313" key="3">
    <source>
        <dbReference type="Proteomes" id="UP001595075"/>
    </source>
</evidence>
<feature type="region of interest" description="Disordered" evidence="1">
    <location>
        <begin position="1"/>
        <end position="80"/>
    </location>
</feature>
<sequence length="80" mass="8542">MSSSNSASDIKPTDAPLDERMAQPTGGSIQPIQVTEQEKKAVKDNDHHGTRSSMGEKISNALDFPGLNTKPPPAQTRKGL</sequence>
<evidence type="ECO:0000256" key="1">
    <source>
        <dbReference type="SAM" id="MobiDB-lite"/>
    </source>
</evidence>